<proteinExistence type="predicted"/>
<dbReference type="Proteomes" id="UP000306319">
    <property type="component" value="Unassembled WGS sequence"/>
</dbReference>
<protein>
    <submittedName>
        <fullName evidence="1">GH3 auxin-responsive promoter family protein</fullName>
    </submittedName>
</protein>
<comment type="caution">
    <text evidence="1">The sequence shown here is derived from an EMBL/GenBank/DDBJ whole genome shotgun (WGS) entry which is preliminary data.</text>
</comment>
<evidence type="ECO:0000313" key="1">
    <source>
        <dbReference type="EMBL" id="TGY77752.1"/>
    </source>
</evidence>
<reference evidence="1" key="1">
    <citation type="submission" date="2019-04" db="EMBL/GenBank/DDBJ databases">
        <title>Microbes associate with the intestines of laboratory mice.</title>
        <authorList>
            <person name="Navarre W."/>
            <person name="Wong E."/>
            <person name="Huang K."/>
            <person name="Tropini C."/>
            <person name="Ng K."/>
            <person name="Yu B."/>
        </authorList>
    </citation>
    <scope>NUCLEOTIDE SEQUENCE</scope>
    <source>
        <strain evidence="1">NM04_E33</strain>
    </source>
</reference>
<gene>
    <name evidence="1" type="ORF">E5331_13015</name>
</gene>
<accession>A0AC61RFA8</accession>
<name>A0AC61RFA8_9BACT</name>
<keyword evidence="2" id="KW-1185">Reference proteome</keyword>
<evidence type="ECO:0000313" key="2">
    <source>
        <dbReference type="Proteomes" id="UP000306319"/>
    </source>
</evidence>
<dbReference type="EMBL" id="SRYB01000020">
    <property type="protein sequence ID" value="TGY77752.1"/>
    <property type="molecule type" value="Genomic_DNA"/>
</dbReference>
<sequence>MRIDFTPLVRGSFIKLAERTDSWATESSRMQIEVLRGLLSRGGGCEYLRKYVVTDLKRASDSLYERFVARVPLVEYETIRPYVMRMIKGDKDVLWRGVCHDYAQSSGTSGGRSKFIPVTSDSLKGNHYRGGADVVAHYLRLVPESKIFAGKGFILGGSFANTLGINDSKVRIGDLSATLINKINPLANLVRVPDKKTALLADWEEKLPALVAKASVADVTNISGVPSWFMTVIRRIMEDRGVDSISEVWPNLEVFFHGGISFEPYREEYMRITDPVKMHFQETYNASEGFFAVQNDFSDKSMLLLIDSDVFYEFIPIDEPDTTPRPIWGVEAGKVYELVITSSNGLWRYRLGDTVRVVSTSPVKIRIAGRTHGFINAFGEELMEDNAERAIASACAICGASIMNYTAAPLFATEGRRGRHQWLIEWERVPADMSLFSRTLDEELRKLNSDYDAKRSHTIFLDAPEVISAPSGLFDRWLKEAGSHKLGGQRKVARLNNNRDMIVRLLEMVRFAQGNK</sequence>
<organism evidence="1 2">
    <name type="scientific">Lepagella muris</name>
    <dbReference type="NCBI Taxonomy" id="3032870"/>
    <lineage>
        <taxon>Bacteria</taxon>
        <taxon>Pseudomonadati</taxon>
        <taxon>Bacteroidota</taxon>
        <taxon>Bacteroidia</taxon>
        <taxon>Bacteroidales</taxon>
        <taxon>Muribaculaceae</taxon>
        <taxon>Lepagella</taxon>
    </lineage>
</organism>